<evidence type="ECO:0000313" key="2">
    <source>
        <dbReference type="EMBL" id="QJH93741.1"/>
    </source>
</evidence>
<dbReference type="EMBL" id="MT143972">
    <property type="protein sequence ID" value="QJA44026.1"/>
    <property type="molecule type" value="Genomic_DNA"/>
</dbReference>
<proteinExistence type="predicted"/>
<dbReference type="Gene3D" id="3.30.420.240">
    <property type="match status" value="1"/>
</dbReference>
<sequence>MATPDRLPDLSLWSPRWNQERLNDKELEDRRSFAQGFRMLPYQDDEKAFPSVTQCYHSNLVLGEILRAPWVKVMGVDLAGTKRPGNFITVVALEPTHRRRVLIAAQRGKWSSPETAKRIAKLNEDVGGCRVILVEDNAYQSALVDWMRQMKLDCWPLIRPFTTTGPKKVDPALGVKSLEVEFSNNAWIIPTEWESHEVGCQCGWCTIKVELEDYPMASSTDGVMSLWFCRQGIDIWSAPSGGATVEGLNVR</sequence>
<dbReference type="EMBL" id="MT144591">
    <property type="protein sequence ID" value="QJH93741.1"/>
    <property type="molecule type" value="Genomic_DNA"/>
</dbReference>
<name>A0A6H1Z825_9ZZZZ</name>
<evidence type="ECO:0000313" key="1">
    <source>
        <dbReference type="EMBL" id="QJA44026.1"/>
    </source>
</evidence>
<reference evidence="1" key="1">
    <citation type="submission" date="2020-03" db="EMBL/GenBank/DDBJ databases">
        <title>The deep terrestrial virosphere.</title>
        <authorList>
            <person name="Holmfeldt K."/>
            <person name="Nilsson E."/>
            <person name="Simone D."/>
            <person name="Lopez-Fernandez M."/>
            <person name="Wu X."/>
            <person name="de Brujin I."/>
            <person name="Lundin D."/>
            <person name="Andersson A."/>
            <person name="Bertilsson S."/>
            <person name="Dopson M."/>
        </authorList>
    </citation>
    <scope>NUCLEOTIDE SEQUENCE</scope>
    <source>
        <strain evidence="1">TM448A00065</strain>
        <strain evidence="2">TM448B00134</strain>
    </source>
</reference>
<organism evidence="1">
    <name type="scientific">viral metagenome</name>
    <dbReference type="NCBI Taxonomy" id="1070528"/>
    <lineage>
        <taxon>unclassified sequences</taxon>
        <taxon>metagenomes</taxon>
        <taxon>organismal metagenomes</taxon>
    </lineage>
</organism>
<protein>
    <recommendedName>
        <fullName evidence="3">Terminase</fullName>
    </recommendedName>
</protein>
<evidence type="ECO:0008006" key="3">
    <source>
        <dbReference type="Google" id="ProtNLM"/>
    </source>
</evidence>
<gene>
    <name evidence="1" type="ORF">TM448A00065_0072</name>
    <name evidence="2" type="ORF">TM448B00134_0035</name>
</gene>
<accession>A0A6H1Z825</accession>
<dbReference type="AlphaFoldDB" id="A0A6H1Z825"/>